<dbReference type="GeneID" id="30967916"/>
<proteinExistence type="predicted"/>
<dbReference type="InParanoid" id="A0A1D2VQ04"/>
<dbReference type="InterPro" id="IPR013177">
    <property type="entry name" value="Ribosomal_mS38_C"/>
</dbReference>
<evidence type="ECO:0000313" key="3">
    <source>
        <dbReference type="EMBL" id="ODV63679.1"/>
    </source>
</evidence>
<accession>A0A1D2VQ04</accession>
<dbReference type="RefSeq" id="XP_020049986.1">
    <property type="nucleotide sequence ID" value="XM_020194280.1"/>
</dbReference>
<reference evidence="4" key="1">
    <citation type="submission" date="2016-05" db="EMBL/GenBank/DDBJ databases">
        <title>Comparative genomics of biotechnologically important yeasts.</title>
        <authorList>
            <consortium name="DOE Joint Genome Institute"/>
            <person name="Riley R."/>
            <person name="Haridas S."/>
            <person name="Wolfe K.H."/>
            <person name="Lopes M.R."/>
            <person name="Hittinger C.T."/>
            <person name="Goker M."/>
            <person name="Salamov A."/>
            <person name="Wisecaver J."/>
            <person name="Long T.M."/>
            <person name="Aerts A.L."/>
            <person name="Barry K."/>
            <person name="Choi C."/>
            <person name="Clum A."/>
            <person name="Coughlan A.Y."/>
            <person name="Deshpande S."/>
            <person name="Douglass A.P."/>
            <person name="Hanson S.J."/>
            <person name="Klenk H.-P."/>
            <person name="Labutti K."/>
            <person name="Lapidus A."/>
            <person name="Lindquist E."/>
            <person name="Lipzen A."/>
            <person name="Meier-Kolthoff J.P."/>
            <person name="Ohm R.A."/>
            <person name="Otillar R.P."/>
            <person name="Pangilinan J."/>
            <person name="Peng Y."/>
            <person name="Rokas A."/>
            <person name="Rosa C.A."/>
            <person name="Scheuner C."/>
            <person name="Sibirny A.A."/>
            <person name="Slot J.C."/>
            <person name="Stielow J.B."/>
            <person name="Sun H."/>
            <person name="Kurtzman C.P."/>
            <person name="Blackwell M."/>
            <person name="Grigoriev I.V."/>
            <person name="Jeffries T.W."/>
        </authorList>
    </citation>
    <scope>NUCLEOTIDE SEQUENCE [LARGE SCALE GENOMIC DNA]</scope>
    <source>
        <strain evidence="4">DSM 1968</strain>
    </source>
</reference>
<evidence type="ECO:0000313" key="4">
    <source>
        <dbReference type="Proteomes" id="UP000095038"/>
    </source>
</evidence>
<organism evidence="3 4">
    <name type="scientific">Ascoidea rubescens DSM 1968</name>
    <dbReference type="NCBI Taxonomy" id="1344418"/>
    <lineage>
        <taxon>Eukaryota</taxon>
        <taxon>Fungi</taxon>
        <taxon>Dikarya</taxon>
        <taxon>Ascomycota</taxon>
        <taxon>Saccharomycotina</taxon>
        <taxon>Saccharomycetes</taxon>
        <taxon>Ascoideaceae</taxon>
        <taxon>Ascoidea</taxon>
    </lineage>
</organism>
<sequence>MFRSRTGISKLGLVPLTRLLSSATTPVISSVQSSVAAPVFLFNRQFKILDLPKQSNLIINSLNPLNDSNSILNPNRNFENQIEINDFIIDHNSDNSTIKDFQKNEGINEISLSSVLVKRRLKMKKHKLKKRRKAQRALRRKLKK</sequence>
<feature type="domain" description="Ribosomal protein mS38 C-terminal" evidence="2">
    <location>
        <begin position="111"/>
        <end position="144"/>
    </location>
</feature>
<gene>
    <name evidence="3" type="ORF">ASCRUDRAFT_78729</name>
</gene>
<feature type="region of interest" description="Disordered" evidence="1">
    <location>
        <begin position="124"/>
        <end position="144"/>
    </location>
</feature>
<dbReference type="Pfam" id="PF08213">
    <property type="entry name" value="COX24_C"/>
    <property type="match status" value="1"/>
</dbReference>
<dbReference type="STRING" id="1344418.A0A1D2VQ04"/>
<dbReference type="SMART" id="SM01155">
    <property type="entry name" value="DUF1713"/>
    <property type="match status" value="1"/>
</dbReference>
<protein>
    <recommendedName>
        <fullName evidence="2">Ribosomal protein mS38 C-terminal domain-containing protein</fullName>
    </recommendedName>
</protein>
<dbReference type="EMBL" id="KV454475">
    <property type="protein sequence ID" value="ODV63679.1"/>
    <property type="molecule type" value="Genomic_DNA"/>
</dbReference>
<keyword evidence="4" id="KW-1185">Reference proteome</keyword>
<evidence type="ECO:0000259" key="2">
    <source>
        <dbReference type="SMART" id="SM01155"/>
    </source>
</evidence>
<dbReference type="Proteomes" id="UP000095038">
    <property type="component" value="Unassembled WGS sequence"/>
</dbReference>
<evidence type="ECO:0000256" key="1">
    <source>
        <dbReference type="SAM" id="MobiDB-lite"/>
    </source>
</evidence>
<dbReference type="AlphaFoldDB" id="A0A1D2VQ04"/>
<name>A0A1D2VQ04_9ASCO</name>